<protein>
    <submittedName>
        <fullName evidence="2">Uncharacterized protein</fullName>
    </submittedName>
</protein>
<accession>A0A6J4HYQ0</accession>
<name>A0A6J4HYQ0_9PROT</name>
<dbReference type="EMBL" id="CADCTG010000125">
    <property type="protein sequence ID" value="CAA9235613.1"/>
    <property type="molecule type" value="Genomic_DNA"/>
</dbReference>
<sequence length="65" mass="6674">MRCGRSTPPWCAPTGAPRVGLGAGPDGRTARTAGSTRDPSESVAPDARFSPKSIVIGFAAPQHQI</sequence>
<reference evidence="2" key="1">
    <citation type="submission" date="2020-02" db="EMBL/GenBank/DDBJ databases">
        <authorList>
            <person name="Meier V. D."/>
        </authorList>
    </citation>
    <scope>NUCLEOTIDE SEQUENCE</scope>
    <source>
        <strain evidence="2">AVDCRST_MAG08</strain>
    </source>
</reference>
<dbReference type="AlphaFoldDB" id="A0A6J4HYQ0"/>
<evidence type="ECO:0000256" key="1">
    <source>
        <dbReference type="SAM" id="MobiDB-lite"/>
    </source>
</evidence>
<feature type="region of interest" description="Disordered" evidence="1">
    <location>
        <begin position="1"/>
        <end position="46"/>
    </location>
</feature>
<proteinExistence type="predicted"/>
<evidence type="ECO:0000313" key="2">
    <source>
        <dbReference type="EMBL" id="CAA9235613.1"/>
    </source>
</evidence>
<organism evidence="2">
    <name type="scientific">uncultured Acetobacteraceae bacterium</name>
    <dbReference type="NCBI Taxonomy" id="169975"/>
    <lineage>
        <taxon>Bacteria</taxon>
        <taxon>Pseudomonadati</taxon>
        <taxon>Pseudomonadota</taxon>
        <taxon>Alphaproteobacteria</taxon>
        <taxon>Acetobacterales</taxon>
        <taxon>Acetobacteraceae</taxon>
        <taxon>environmental samples</taxon>
    </lineage>
</organism>
<gene>
    <name evidence="2" type="ORF">AVDCRST_MAG08-1352</name>
</gene>